<protein>
    <submittedName>
        <fullName evidence="2">Uncharacterized protein</fullName>
    </submittedName>
</protein>
<reference evidence="2" key="1">
    <citation type="journal article" date="2022" name="bioRxiv">
        <title>Genomics of Preaxostyla Flagellates Illuminates Evolutionary Transitions and the Path Towards Mitochondrial Loss.</title>
        <authorList>
            <person name="Novak L.V.F."/>
            <person name="Treitli S.C."/>
            <person name="Pyrih J."/>
            <person name="Halakuc P."/>
            <person name="Pipaliya S.V."/>
            <person name="Vacek V."/>
            <person name="Brzon O."/>
            <person name="Soukal P."/>
            <person name="Eme L."/>
            <person name="Dacks J.B."/>
            <person name="Karnkowska A."/>
            <person name="Elias M."/>
            <person name="Hampl V."/>
        </authorList>
    </citation>
    <scope>NUCLEOTIDE SEQUENCE</scope>
    <source>
        <strain evidence="2">RCP-MX</strain>
    </source>
</reference>
<organism evidence="2 3">
    <name type="scientific">Paratrimastix pyriformis</name>
    <dbReference type="NCBI Taxonomy" id="342808"/>
    <lineage>
        <taxon>Eukaryota</taxon>
        <taxon>Metamonada</taxon>
        <taxon>Preaxostyla</taxon>
        <taxon>Paratrimastigidae</taxon>
        <taxon>Paratrimastix</taxon>
    </lineage>
</organism>
<feature type="region of interest" description="Disordered" evidence="1">
    <location>
        <begin position="421"/>
        <end position="451"/>
    </location>
</feature>
<feature type="compositionally biased region" description="Basic and acidic residues" evidence="1">
    <location>
        <begin position="13"/>
        <end position="42"/>
    </location>
</feature>
<feature type="region of interest" description="Disordered" evidence="1">
    <location>
        <begin position="232"/>
        <end position="284"/>
    </location>
</feature>
<gene>
    <name evidence="2" type="ORF">PAPYR_8127</name>
</gene>
<feature type="compositionally biased region" description="Basic residues" evidence="1">
    <location>
        <begin position="171"/>
        <end position="182"/>
    </location>
</feature>
<feature type="compositionally biased region" description="Low complexity" evidence="1">
    <location>
        <begin position="232"/>
        <end position="246"/>
    </location>
</feature>
<evidence type="ECO:0000313" key="2">
    <source>
        <dbReference type="EMBL" id="KAJ4456564.1"/>
    </source>
</evidence>
<evidence type="ECO:0000313" key="3">
    <source>
        <dbReference type="Proteomes" id="UP001141327"/>
    </source>
</evidence>
<comment type="caution">
    <text evidence="2">The sequence shown here is derived from an EMBL/GenBank/DDBJ whole genome shotgun (WGS) entry which is preliminary data.</text>
</comment>
<name>A0ABQ8UB90_9EUKA</name>
<keyword evidence="3" id="KW-1185">Reference proteome</keyword>
<dbReference type="Proteomes" id="UP001141327">
    <property type="component" value="Unassembled WGS sequence"/>
</dbReference>
<accession>A0ABQ8UB90</accession>
<feature type="region of interest" description="Disordered" evidence="1">
    <location>
        <begin position="465"/>
        <end position="495"/>
    </location>
</feature>
<feature type="region of interest" description="Disordered" evidence="1">
    <location>
        <begin position="548"/>
        <end position="567"/>
    </location>
</feature>
<proteinExistence type="predicted"/>
<evidence type="ECO:0000256" key="1">
    <source>
        <dbReference type="SAM" id="MobiDB-lite"/>
    </source>
</evidence>
<dbReference type="EMBL" id="JAPMOS010000066">
    <property type="protein sequence ID" value="KAJ4456564.1"/>
    <property type="molecule type" value="Genomic_DNA"/>
</dbReference>
<feature type="region of interest" description="Disordered" evidence="1">
    <location>
        <begin position="1"/>
        <end position="194"/>
    </location>
</feature>
<sequence>MLGWPRSSMEGSSSDHEATSAEEAARLESLARTDPLTDRELLEQCGAGEDEEDRGPAAWARLDGAASETESTPPRTAFPPPAPNVTVSPGRRLRQGTPTIPAAANRTPRDRHRQRRTQEMGADRTPEPEACSDPESPARQNKRMGALTGRSAAGAGGPFEASMQHSPPGRPFRRSSAHKLRKPPPEGTLPPRWDEKRSALEQMIFVLRRDLGYLSRLGLALCGLSESAAPSLAESNEAPPEESLTPLPSPPSRLHDPLACLHSPSAPQATPPRPHHRRRNPEHDSFSLSQMVSVAIQMGPEGLGPMAAPLVGMPEKPGSIPTRPLWQSRGKLRGALAARTLARVLMEDVFGPHAVREDEALRLVGALADAQAERSLNDAEFFEGQTLLWQCVARFLKRGQFRMFLREVFAEPLAALLNQRDPTKRTRVPSPLAPNRHAAAIPSPPAYPDTTSLLSETVSITTPEADHHHNLRPPSSAASWQQQEQHEEEEEGGLEGYRSATEAMEERQARNAEALMLGAQRFLEAFMSVPVRVEPTTTIAKQFGVRAAPPHTTTAPPDDDATEAMEERQARNAEALMLGAQRFLEAFMSERALTRLPAGVLVLLSHITALSSQITALRRQQSRFLAGSLHAPPPNAPFIPSEINLSASSPPKFRKMQGWPSGPRRQFKVLVSSDAWAKRWDPTRVFGAVLFRAWILPALRDPACLFGLCV</sequence>
<feature type="compositionally biased region" description="Basic and acidic residues" evidence="1">
    <location>
        <begin position="116"/>
        <end position="127"/>
    </location>
</feature>